<evidence type="ECO:0000256" key="2">
    <source>
        <dbReference type="SAM" id="Phobius"/>
    </source>
</evidence>
<organism evidence="3 4">
    <name type="scientific">Miscanthus lutarioriparius</name>
    <dbReference type="NCBI Taxonomy" id="422564"/>
    <lineage>
        <taxon>Eukaryota</taxon>
        <taxon>Viridiplantae</taxon>
        <taxon>Streptophyta</taxon>
        <taxon>Embryophyta</taxon>
        <taxon>Tracheophyta</taxon>
        <taxon>Spermatophyta</taxon>
        <taxon>Magnoliopsida</taxon>
        <taxon>Liliopsida</taxon>
        <taxon>Poales</taxon>
        <taxon>Poaceae</taxon>
        <taxon>PACMAD clade</taxon>
        <taxon>Panicoideae</taxon>
        <taxon>Andropogonodae</taxon>
        <taxon>Andropogoneae</taxon>
        <taxon>Saccharinae</taxon>
        <taxon>Miscanthus</taxon>
    </lineage>
</organism>
<feature type="compositionally biased region" description="Basic residues" evidence="1">
    <location>
        <begin position="73"/>
        <end position="85"/>
    </location>
</feature>
<feature type="region of interest" description="Disordered" evidence="1">
    <location>
        <begin position="1"/>
        <end position="36"/>
    </location>
</feature>
<feature type="region of interest" description="Disordered" evidence="1">
    <location>
        <begin position="151"/>
        <end position="202"/>
    </location>
</feature>
<feature type="compositionally biased region" description="Basic and acidic residues" evidence="1">
    <location>
        <begin position="1"/>
        <end position="10"/>
    </location>
</feature>
<evidence type="ECO:0000313" key="4">
    <source>
        <dbReference type="Proteomes" id="UP000604825"/>
    </source>
</evidence>
<evidence type="ECO:0008006" key="5">
    <source>
        <dbReference type="Google" id="ProtNLM"/>
    </source>
</evidence>
<comment type="caution">
    <text evidence="3">The sequence shown here is derived from an EMBL/GenBank/DDBJ whole genome shotgun (WGS) entry which is preliminary data.</text>
</comment>
<feature type="compositionally biased region" description="Basic and acidic residues" evidence="1">
    <location>
        <begin position="273"/>
        <end position="283"/>
    </location>
</feature>
<protein>
    <recommendedName>
        <fullName evidence="5">ZCF37</fullName>
    </recommendedName>
</protein>
<dbReference type="AlphaFoldDB" id="A0A811NIL7"/>
<dbReference type="OrthoDB" id="1932497at2759"/>
<keyword evidence="2" id="KW-0812">Transmembrane</keyword>
<proteinExistence type="predicted"/>
<keyword evidence="2" id="KW-1133">Transmembrane helix</keyword>
<accession>A0A811NIL7</accession>
<feature type="transmembrane region" description="Helical" evidence="2">
    <location>
        <begin position="223"/>
        <end position="253"/>
    </location>
</feature>
<feature type="region of interest" description="Disordered" evidence="1">
    <location>
        <begin position="265"/>
        <end position="318"/>
    </location>
</feature>
<keyword evidence="2" id="KW-0472">Membrane</keyword>
<dbReference type="PANTHER" id="PTHR35275">
    <property type="entry name" value="ZCF37"/>
    <property type="match status" value="1"/>
</dbReference>
<dbReference type="InterPro" id="IPR045880">
    <property type="entry name" value="ZCF37"/>
</dbReference>
<keyword evidence="4" id="KW-1185">Reference proteome</keyword>
<reference evidence="3" key="1">
    <citation type="submission" date="2020-10" db="EMBL/GenBank/DDBJ databases">
        <authorList>
            <person name="Han B."/>
            <person name="Lu T."/>
            <person name="Zhao Q."/>
            <person name="Huang X."/>
            <person name="Zhao Y."/>
        </authorList>
    </citation>
    <scope>NUCLEOTIDE SEQUENCE</scope>
</reference>
<name>A0A811NIL7_9POAL</name>
<dbReference type="PANTHER" id="PTHR35275:SF1">
    <property type="entry name" value="OS07G0585900 PROTEIN"/>
    <property type="match status" value="1"/>
</dbReference>
<dbReference type="Proteomes" id="UP000604825">
    <property type="component" value="Unassembled WGS sequence"/>
</dbReference>
<gene>
    <name evidence="3" type="ORF">NCGR_LOCUS15741</name>
</gene>
<sequence>MARPRRDEKPQAAQACSAAPASRLYKKSWSSPTRGEVANGMREMMFCGAGSFKDVDKEEGAAGAGAGGGKPSAKAKTKAGGKAKQGKNNNPYASRGLDKFSVVLSELKSKREKILRRVGSDVDADHLMVRFVQSEKKGWVPIVVKLPHEEEQQAADGAKKKQSKQASKPASQSSTPPTEPSSPKEDPVAVQAKATVPPAKKSKAGGVRWSWAWGRKMMRPCHYWPLAMTLLLLCLVVFGRVFAICCTSIWWYLLPILSGEEALSAGRSPATKPRKDVGFKAGDKLAVAPPNSHGKRSSSAGAAHEMISPRSHAHRKKG</sequence>
<dbReference type="EMBL" id="CAJGYO010000004">
    <property type="protein sequence ID" value="CAD6223322.1"/>
    <property type="molecule type" value="Genomic_DNA"/>
</dbReference>
<evidence type="ECO:0000313" key="3">
    <source>
        <dbReference type="EMBL" id="CAD6223322.1"/>
    </source>
</evidence>
<feature type="region of interest" description="Disordered" evidence="1">
    <location>
        <begin position="59"/>
        <end position="96"/>
    </location>
</feature>
<feature type="compositionally biased region" description="Low complexity" evidence="1">
    <location>
        <begin position="11"/>
        <end position="22"/>
    </location>
</feature>
<feature type="compositionally biased region" description="Low complexity" evidence="1">
    <location>
        <begin position="164"/>
        <end position="176"/>
    </location>
</feature>
<evidence type="ECO:0000256" key="1">
    <source>
        <dbReference type="SAM" id="MobiDB-lite"/>
    </source>
</evidence>